<dbReference type="AlphaFoldDB" id="X1FWY1"/>
<keyword evidence="3" id="KW-0663">Pyridoxal phosphate</keyword>
<dbReference type="PRINTS" id="PR01181">
    <property type="entry name" value="DAPDCRBXLASE"/>
</dbReference>
<dbReference type="PANTHER" id="PTHR43727:SF2">
    <property type="entry name" value="GROUP IV DECARBOXYLASE"/>
    <property type="match status" value="1"/>
</dbReference>
<proteinExistence type="predicted"/>
<dbReference type="GO" id="GO:0009089">
    <property type="term" value="P:lysine biosynthetic process via diaminopimelate"/>
    <property type="evidence" value="ECO:0007669"/>
    <property type="project" value="InterPro"/>
</dbReference>
<sequence>MILPITSEVGQNGHLVIGGNDVLKLREKYGTPLYIVDITTIRNQCRSYRENFNFSDLDVGIIYAAKAFICTAMCELIAREGLGMDVSAGGELFIALASGFPADRIYFHGNNKSVEEIQYGLESKVGYFMVDNFCELETLGKLCQKNNIRQKIMLRVNPGIKANTHEHIQTGGIKSKFGFGLTSNIALEAVKKVNQYKNLELTGIHAHIGSQIFNLSCYSRLIEVFIKFIRVLRD</sequence>
<feature type="non-terminal residue" evidence="6">
    <location>
        <position position="234"/>
    </location>
</feature>
<name>X1FWY1_9ZZZZ</name>
<dbReference type="EMBL" id="BARU01024450">
    <property type="protein sequence ID" value="GAH49487.1"/>
    <property type="molecule type" value="Genomic_DNA"/>
</dbReference>
<dbReference type="InterPro" id="IPR022644">
    <property type="entry name" value="De-COase2_N"/>
</dbReference>
<dbReference type="Gene3D" id="2.40.37.10">
    <property type="entry name" value="Lyase, Ornithine Decarboxylase, Chain A, domain 1"/>
    <property type="match status" value="1"/>
</dbReference>
<evidence type="ECO:0000256" key="4">
    <source>
        <dbReference type="ARBA" id="ARBA00023239"/>
    </source>
</evidence>
<evidence type="ECO:0000256" key="2">
    <source>
        <dbReference type="ARBA" id="ARBA00022793"/>
    </source>
</evidence>
<dbReference type="GO" id="GO:0008836">
    <property type="term" value="F:diaminopimelate decarboxylase activity"/>
    <property type="evidence" value="ECO:0007669"/>
    <property type="project" value="InterPro"/>
</dbReference>
<dbReference type="FunFam" id="3.20.20.10:FF:000003">
    <property type="entry name" value="Diaminopimelate decarboxylase"/>
    <property type="match status" value="1"/>
</dbReference>
<evidence type="ECO:0000259" key="5">
    <source>
        <dbReference type="Pfam" id="PF02784"/>
    </source>
</evidence>
<keyword evidence="2" id="KW-0210">Decarboxylase</keyword>
<accession>X1FWY1</accession>
<dbReference type="InterPro" id="IPR009006">
    <property type="entry name" value="Ala_racemase/Decarboxylase_C"/>
</dbReference>
<protein>
    <recommendedName>
        <fullName evidence="5">Orn/DAP/Arg decarboxylase 2 N-terminal domain-containing protein</fullName>
    </recommendedName>
</protein>
<dbReference type="InterPro" id="IPR029066">
    <property type="entry name" value="PLP-binding_barrel"/>
</dbReference>
<organism evidence="6">
    <name type="scientific">marine sediment metagenome</name>
    <dbReference type="NCBI Taxonomy" id="412755"/>
    <lineage>
        <taxon>unclassified sequences</taxon>
        <taxon>metagenomes</taxon>
        <taxon>ecological metagenomes</taxon>
    </lineage>
</organism>
<dbReference type="InterPro" id="IPR000183">
    <property type="entry name" value="Orn/DAP/Arg_de-COase"/>
</dbReference>
<comment type="caution">
    <text evidence="6">The sequence shown here is derived from an EMBL/GenBank/DDBJ whole genome shotgun (WGS) entry which is preliminary data.</text>
</comment>
<feature type="domain" description="Orn/DAP/Arg decarboxylase 2 N-terminal" evidence="5">
    <location>
        <begin position="40"/>
        <end position="229"/>
    </location>
</feature>
<dbReference type="InterPro" id="IPR002986">
    <property type="entry name" value="DAP_deCOOHase_LysA"/>
</dbReference>
<comment type="cofactor">
    <cofactor evidence="1">
        <name>pyridoxal 5'-phosphate</name>
        <dbReference type="ChEBI" id="CHEBI:597326"/>
    </cofactor>
</comment>
<dbReference type="PANTHER" id="PTHR43727">
    <property type="entry name" value="DIAMINOPIMELATE DECARBOXYLASE"/>
    <property type="match status" value="1"/>
</dbReference>
<evidence type="ECO:0000256" key="3">
    <source>
        <dbReference type="ARBA" id="ARBA00022898"/>
    </source>
</evidence>
<evidence type="ECO:0000313" key="6">
    <source>
        <dbReference type="EMBL" id="GAH49487.1"/>
    </source>
</evidence>
<keyword evidence="4" id="KW-0456">Lyase</keyword>
<dbReference type="Gene3D" id="3.20.20.10">
    <property type="entry name" value="Alanine racemase"/>
    <property type="match status" value="1"/>
</dbReference>
<evidence type="ECO:0000256" key="1">
    <source>
        <dbReference type="ARBA" id="ARBA00001933"/>
    </source>
</evidence>
<reference evidence="6" key="1">
    <citation type="journal article" date="2014" name="Front. Microbiol.">
        <title>High frequency of phylogenetically diverse reductive dehalogenase-homologous genes in deep subseafloor sedimentary metagenomes.</title>
        <authorList>
            <person name="Kawai M."/>
            <person name="Futagami T."/>
            <person name="Toyoda A."/>
            <person name="Takaki Y."/>
            <person name="Nishi S."/>
            <person name="Hori S."/>
            <person name="Arai W."/>
            <person name="Tsubouchi T."/>
            <person name="Morono Y."/>
            <person name="Uchiyama I."/>
            <person name="Ito T."/>
            <person name="Fujiyama A."/>
            <person name="Inagaki F."/>
            <person name="Takami H."/>
        </authorList>
    </citation>
    <scope>NUCLEOTIDE SEQUENCE</scope>
    <source>
        <strain evidence="6">Expedition CK06-06</strain>
    </source>
</reference>
<dbReference type="SUPFAM" id="SSF51419">
    <property type="entry name" value="PLP-binding barrel"/>
    <property type="match status" value="1"/>
</dbReference>
<dbReference type="Pfam" id="PF02784">
    <property type="entry name" value="Orn_Arg_deC_N"/>
    <property type="match status" value="1"/>
</dbReference>
<gene>
    <name evidence="6" type="ORF">S03H2_39530</name>
</gene>
<dbReference type="PRINTS" id="PR01179">
    <property type="entry name" value="ODADCRBXLASE"/>
</dbReference>